<comment type="caution">
    <text evidence="1">The sequence shown here is derived from an EMBL/GenBank/DDBJ whole genome shotgun (WGS) entry which is preliminary data.</text>
</comment>
<keyword evidence="2" id="KW-1185">Reference proteome</keyword>
<proteinExistence type="predicted"/>
<accession>A0ABU2WEK3</accession>
<dbReference type="Gene3D" id="2.40.110.10">
    <property type="entry name" value="Butyryl-CoA Dehydrogenase, subunit A, domain 2"/>
    <property type="match status" value="1"/>
</dbReference>
<evidence type="ECO:0000313" key="2">
    <source>
        <dbReference type="Proteomes" id="UP001254608"/>
    </source>
</evidence>
<evidence type="ECO:0000313" key="1">
    <source>
        <dbReference type="EMBL" id="MDT0496297.1"/>
    </source>
</evidence>
<dbReference type="SUPFAM" id="SSF56645">
    <property type="entry name" value="Acyl-CoA dehydrogenase NM domain-like"/>
    <property type="match status" value="1"/>
</dbReference>
<dbReference type="RefSeq" id="WP_311363691.1">
    <property type="nucleotide sequence ID" value="NZ_JAVRIC010000003.1"/>
</dbReference>
<evidence type="ECO:0008006" key="3">
    <source>
        <dbReference type="Google" id="ProtNLM"/>
    </source>
</evidence>
<name>A0ABU2WEK3_9GAMM</name>
<reference evidence="1 2" key="1">
    <citation type="submission" date="2023-09" db="EMBL/GenBank/DDBJ databases">
        <authorList>
            <person name="Rey-Velasco X."/>
        </authorList>
    </citation>
    <scope>NUCLEOTIDE SEQUENCE [LARGE SCALE GENOMIC DNA]</scope>
    <source>
        <strain evidence="1 2">W345</strain>
    </source>
</reference>
<protein>
    <recommendedName>
        <fullName evidence="3">Acyl-CoA dehydrogenase</fullName>
    </recommendedName>
</protein>
<dbReference type="EMBL" id="JAVRIC010000003">
    <property type="protein sequence ID" value="MDT0496297.1"/>
    <property type="molecule type" value="Genomic_DNA"/>
</dbReference>
<dbReference type="Proteomes" id="UP001254608">
    <property type="component" value="Unassembled WGS sequence"/>
</dbReference>
<sequence length="354" mass="37460">MTPPDSGAGGLPEPVSAVAIDELLERCGAMPAVDKLAALIEAGFDRLPLPGGGQTLDRWRALAAVAAHDLSLVKLYEGHTDALAIRAELGDAPDEPWNASWGVWAAEPPNARLYAQSRQDSRYTLRLDGRKAWCSGAASVSHALVTCWQREDGGADRGPLLAAVAMNQPGVRVSDEGWQAVGMAESASVEVSFDGAKARLVGELGAYVNRPGFWQGGAGIAACWYGATAILAGPLRQRIAQRPEPHAAAHLGAVDVALSRTAALLRETAAEIDRRPAAYAQLIALRARAAAERTAGFVLDHVGRALGAAPFCQHGDFARRAADLPVFIRQCHAERDLQTLGELLAAPREAPWTL</sequence>
<gene>
    <name evidence="1" type="ORF">RM530_02800</name>
</gene>
<dbReference type="InterPro" id="IPR009100">
    <property type="entry name" value="AcylCoA_DH/oxidase_NM_dom_sf"/>
</dbReference>
<dbReference type="InterPro" id="IPR046373">
    <property type="entry name" value="Acyl-CoA_Oxase/DH_mid-dom_sf"/>
</dbReference>
<organism evidence="1 2">
    <name type="scientific">Banduia mediterranea</name>
    <dbReference type="NCBI Taxonomy" id="3075609"/>
    <lineage>
        <taxon>Bacteria</taxon>
        <taxon>Pseudomonadati</taxon>
        <taxon>Pseudomonadota</taxon>
        <taxon>Gammaproteobacteria</taxon>
        <taxon>Nevskiales</taxon>
        <taxon>Algiphilaceae</taxon>
        <taxon>Banduia</taxon>
    </lineage>
</organism>